<dbReference type="PANTHER" id="PTHR21716:SF66">
    <property type="entry name" value="TRANSPORT PROTEIN SLL0063-RELATED"/>
    <property type="match status" value="1"/>
</dbReference>
<gene>
    <name evidence="7" type="ordered locus">PCC7424_2772</name>
</gene>
<keyword evidence="4 6" id="KW-1133">Transmembrane helix</keyword>
<dbReference type="GO" id="GO:0016020">
    <property type="term" value="C:membrane"/>
    <property type="evidence" value="ECO:0007669"/>
    <property type="project" value="UniProtKB-SubCell"/>
</dbReference>
<evidence type="ECO:0000256" key="4">
    <source>
        <dbReference type="ARBA" id="ARBA00022989"/>
    </source>
</evidence>
<dbReference type="Proteomes" id="UP000002384">
    <property type="component" value="Chromosome"/>
</dbReference>
<dbReference type="eggNOG" id="COG0628">
    <property type="taxonomic scope" value="Bacteria"/>
</dbReference>
<evidence type="ECO:0000256" key="6">
    <source>
        <dbReference type="SAM" id="Phobius"/>
    </source>
</evidence>
<dbReference type="RefSeq" id="WP_015954783.1">
    <property type="nucleotide sequence ID" value="NC_011729.1"/>
</dbReference>
<dbReference type="PANTHER" id="PTHR21716">
    <property type="entry name" value="TRANSMEMBRANE PROTEIN"/>
    <property type="match status" value="1"/>
</dbReference>
<dbReference type="OrthoDB" id="505911at2"/>
<evidence type="ECO:0000256" key="3">
    <source>
        <dbReference type="ARBA" id="ARBA00022692"/>
    </source>
</evidence>
<keyword evidence="3 6" id="KW-0812">Transmembrane</keyword>
<dbReference type="HOGENOM" id="CLU_031275_8_1_3"/>
<evidence type="ECO:0000256" key="5">
    <source>
        <dbReference type="ARBA" id="ARBA00023136"/>
    </source>
</evidence>
<keyword evidence="8" id="KW-1185">Reference proteome</keyword>
<feature type="transmembrane region" description="Helical" evidence="6">
    <location>
        <begin position="21"/>
        <end position="39"/>
    </location>
</feature>
<feature type="transmembrane region" description="Helical" evidence="6">
    <location>
        <begin position="313"/>
        <end position="344"/>
    </location>
</feature>
<feature type="transmembrane region" description="Helical" evidence="6">
    <location>
        <begin position="78"/>
        <end position="100"/>
    </location>
</feature>
<dbReference type="GO" id="GO:0055085">
    <property type="term" value="P:transmembrane transport"/>
    <property type="evidence" value="ECO:0007669"/>
    <property type="project" value="TreeGrafter"/>
</dbReference>
<accession>B7K7Y6</accession>
<evidence type="ECO:0000256" key="2">
    <source>
        <dbReference type="ARBA" id="ARBA00009773"/>
    </source>
</evidence>
<dbReference type="InterPro" id="IPR002549">
    <property type="entry name" value="AI-2E-like"/>
</dbReference>
<evidence type="ECO:0000313" key="8">
    <source>
        <dbReference type="Proteomes" id="UP000002384"/>
    </source>
</evidence>
<feature type="transmembrane region" description="Helical" evidence="6">
    <location>
        <begin position="163"/>
        <end position="182"/>
    </location>
</feature>
<dbReference type="EMBL" id="CP001291">
    <property type="protein sequence ID" value="ACK71182.1"/>
    <property type="molecule type" value="Genomic_DNA"/>
</dbReference>
<evidence type="ECO:0000256" key="1">
    <source>
        <dbReference type="ARBA" id="ARBA00004141"/>
    </source>
</evidence>
<dbReference type="KEGG" id="cyc:PCC7424_2772"/>
<name>B7K7Y6_GLOC7</name>
<keyword evidence="5 6" id="KW-0472">Membrane</keyword>
<evidence type="ECO:0000313" key="7">
    <source>
        <dbReference type="EMBL" id="ACK71182.1"/>
    </source>
</evidence>
<dbReference type="AlphaFoldDB" id="B7K7Y6"/>
<dbReference type="STRING" id="65393.PCC7424_2772"/>
<proteinExistence type="inferred from homology"/>
<feature type="transmembrane region" description="Helical" evidence="6">
    <location>
        <begin position="220"/>
        <end position="239"/>
    </location>
</feature>
<comment type="subcellular location">
    <subcellularLocation>
        <location evidence="1">Membrane</location>
        <topology evidence="1">Multi-pass membrane protein</topology>
    </subcellularLocation>
</comment>
<feature type="transmembrane region" description="Helical" evidence="6">
    <location>
        <begin position="45"/>
        <end position="66"/>
    </location>
</feature>
<feature type="transmembrane region" description="Helical" evidence="6">
    <location>
        <begin position="245"/>
        <end position="270"/>
    </location>
</feature>
<sequence>MKNSTSNSKVNHFWDFLSTNNLVRFLLLFASGWALITFLDYFQDILFIFSVAGILAFCLNYPVHYLERYLGKGLARGIVIFLSLLVVIGGLAALIVIAFFQLQQLFDSLIQNLENIYNSAPSWQKIQNFLIQRNIDIDLRPFIDNITSEISSGLISFLNLLTLLPNTFLGLIFILVISFFMLTNGERLWDLFLLLVPQQERKKVEKAIQKSFIGFFRGQLILCLSLSLLSFLAFLLLQIPNAAALAIIVAILDTIPGIGATLGVIVISLITIVQGGWIDAIKVVIISIILQQIQDNYIAPKVMGNTVNLNPVIVFFALMVGAKIAGIIGIFLSIPVAGVIVSLLEIDEMKSDS</sequence>
<comment type="similarity">
    <text evidence="2">Belongs to the autoinducer-2 exporter (AI-2E) (TC 2.A.86) family.</text>
</comment>
<protein>
    <recommendedName>
        <fullName evidence="9">Permease</fullName>
    </recommendedName>
</protein>
<evidence type="ECO:0008006" key="9">
    <source>
        <dbReference type="Google" id="ProtNLM"/>
    </source>
</evidence>
<dbReference type="Pfam" id="PF01594">
    <property type="entry name" value="AI-2E_transport"/>
    <property type="match status" value="1"/>
</dbReference>
<reference evidence="8" key="1">
    <citation type="journal article" date="2011" name="MBio">
        <title>Novel metabolic attributes of the genus Cyanothece, comprising a group of unicellular nitrogen-fixing Cyanobacteria.</title>
        <authorList>
            <person name="Bandyopadhyay A."/>
            <person name="Elvitigala T."/>
            <person name="Welsh E."/>
            <person name="Stockel J."/>
            <person name="Liberton M."/>
            <person name="Min H."/>
            <person name="Sherman L.A."/>
            <person name="Pakrasi H.B."/>
        </authorList>
    </citation>
    <scope>NUCLEOTIDE SEQUENCE [LARGE SCALE GENOMIC DNA]</scope>
    <source>
        <strain evidence="8">PCC 7424</strain>
    </source>
</reference>
<organism evidence="7 8">
    <name type="scientific">Gloeothece citriformis (strain PCC 7424)</name>
    <name type="common">Cyanothece sp. (strain PCC 7424)</name>
    <dbReference type="NCBI Taxonomy" id="65393"/>
    <lineage>
        <taxon>Bacteria</taxon>
        <taxon>Bacillati</taxon>
        <taxon>Cyanobacteriota</taxon>
        <taxon>Cyanophyceae</taxon>
        <taxon>Oscillatoriophycideae</taxon>
        <taxon>Chroococcales</taxon>
        <taxon>Aphanothecaceae</taxon>
        <taxon>Gloeothece</taxon>
        <taxon>Gloeothece citriformis</taxon>
    </lineage>
</organism>